<evidence type="ECO:0008006" key="3">
    <source>
        <dbReference type="Google" id="ProtNLM"/>
    </source>
</evidence>
<comment type="caution">
    <text evidence="1">The sequence shown here is derived from an EMBL/GenBank/DDBJ whole genome shotgun (WGS) entry which is preliminary data.</text>
</comment>
<reference evidence="1" key="1">
    <citation type="journal article" date="2019" name="PLoS Negl. Trop. Dis.">
        <title>Revisiting the worldwide diversity of Leptospira species in the environment.</title>
        <authorList>
            <person name="Vincent A.T."/>
            <person name="Schiettekatte O."/>
            <person name="Bourhy P."/>
            <person name="Veyrier F.J."/>
            <person name="Picardeau M."/>
        </authorList>
    </citation>
    <scope>NUCLEOTIDE SEQUENCE [LARGE SCALE GENOMIC DNA]</scope>
    <source>
        <strain evidence="1">201800293</strain>
    </source>
</reference>
<gene>
    <name evidence="1" type="ORF">EHQ18_13825</name>
</gene>
<dbReference type="RefSeq" id="WP_135635309.1">
    <property type="nucleotide sequence ID" value="NZ_RQFE01000024.1"/>
</dbReference>
<dbReference type="EMBL" id="RQFF01000030">
    <property type="protein sequence ID" value="TGK69854.1"/>
    <property type="molecule type" value="Genomic_DNA"/>
</dbReference>
<organism evidence="1 2">
    <name type="scientific">Leptospira kanakyensis</name>
    <dbReference type="NCBI Taxonomy" id="2484968"/>
    <lineage>
        <taxon>Bacteria</taxon>
        <taxon>Pseudomonadati</taxon>
        <taxon>Spirochaetota</taxon>
        <taxon>Spirochaetia</taxon>
        <taxon>Leptospirales</taxon>
        <taxon>Leptospiraceae</taxon>
        <taxon>Leptospira</taxon>
    </lineage>
</organism>
<accession>A0A6N4QBL4</accession>
<keyword evidence="2" id="KW-1185">Reference proteome</keyword>
<dbReference type="AlphaFoldDB" id="A0A6N4QBL4"/>
<protein>
    <recommendedName>
        <fullName evidence="3">STAS/SEC14 domain-containing protein</fullName>
    </recommendedName>
</protein>
<name>A0A6N4QBL4_9LEPT</name>
<dbReference type="OrthoDB" id="337667at2"/>
<sequence length="152" mass="17904">MDKELYTRWDDKKNLITTRLSGLITETEVKQWKEELEKTFTELPQGTKFKIFVNLHGFSPASMSAHKMYREIIPLLLSKYNWRIGYLDLFDEAKDLKLTSENGMECLAAVHCHHDSYKINEYEKKFGKDSEHFWDDPEKSAAWIESYSISAN</sequence>
<dbReference type="Proteomes" id="UP000297239">
    <property type="component" value="Unassembled WGS sequence"/>
</dbReference>
<proteinExistence type="predicted"/>
<evidence type="ECO:0000313" key="2">
    <source>
        <dbReference type="Proteomes" id="UP000297239"/>
    </source>
</evidence>
<evidence type="ECO:0000313" key="1">
    <source>
        <dbReference type="EMBL" id="TGK69854.1"/>
    </source>
</evidence>